<sequence length="87" mass="9819">MALIFPNRSRSFDEVRKGVRFTGYDGMFEVRFLVEEGALGSTITQSSSEAAYLNAFDAARSSIQEAASRAYQHRRGNNFTLKAEDFR</sequence>
<organism evidence="1 2">
    <name type="scientific">Rhizobium phaseoli</name>
    <dbReference type="NCBI Taxonomy" id="396"/>
    <lineage>
        <taxon>Bacteria</taxon>
        <taxon>Pseudomonadati</taxon>
        <taxon>Pseudomonadota</taxon>
        <taxon>Alphaproteobacteria</taxon>
        <taxon>Hyphomicrobiales</taxon>
        <taxon>Rhizobiaceae</taxon>
        <taxon>Rhizobium/Agrobacterium group</taxon>
        <taxon>Rhizobium</taxon>
    </lineage>
</organism>
<comment type="caution">
    <text evidence="1">The sequence shown here is derived from an EMBL/GenBank/DDBJ whole genome shotgun (WGS) entry which is preliminary data.</text>
</comment>
<reference evidence="1 2" key="1">
    <citation type="submission" date="2019-12" db="EMBL/GenBank/DDBJ databases">
        <title>Rhizobium genotypes associated with high levels of biological nitrogen fixation by grain legumes in a temperate-maritime cropping system.</title>
        <authorList>
            <person name="Maluk M."/>
            <person name="Francesc Ferrando Molina F."/>
            <person name="Lopez Del Egido L."/>
            <person name="Lafos M."/>
            <person name="Langarica-Fuentes A."/>
            <person name="Gebre Yohannes G."/>
            <person name="Young M.W."/>
            <person name="Martin P."/>
            <person name="Gantlett R."/>
            <person name="Kenicer G."/>
            <person name="Hawes C."/>
            <person name="Begg G.S."/>
            <person name="Quilliam R.S."/>
            <person name="Squire G.R."/>
            <person name="Poole P.S."/>
            <person name="Young P.W."/>
            <person name="Iannetta P.M."/>
            <person name="James E.K."/>
        </authorList>
    </citation>
    <scope>NUCLEOTIDE SEQUENCE [LARGE SCALE GENOMIC DNA]</scope>
    <source>
        <strain evidence="1 2">JHI366</strain>
    </source>
</reference>
<protein>
    <submittedName>
        <fullName evidence="1">DUF1488 family protein</fullName>
    </submittedName>
</protein>
<dbReference type="Pfam" id="PF07369">
    <property type="entry name" value="DUF1488"/>
    <property type="match status" value="1"/>
</dbReference>
<dbReference type="RefSeq" id="WP_164010733.1">
    <property type="nucleotide sequence ID" value="NZ_WUFT01000008.1"/>
</dbReference>
<dbReference type="EMBL" id="WUFT01000008">
    <property type="protein sequence ID" value="NEJ71790.1"/>
    <property type="molecule type" value="Genomic_DNA"/>
</dbReference>
<evidence type="ECO:0000313" key="2">
    <source>
        <dbReference type="Proteomes" id="UP000471753"/>
    </source>
</evidence>
<accession>A0A7K3UDR0</accession>
<dbReference type="InterPro" id="IPR009962">
    <property type="entry name" value="DUF1488"/>
</dbReference>
<gene>
    <name evidence="1" type="ORF">GR197_14750</name>
</gene>
<proteinExistence type="predicted"/>
<evidence type="ECO:0000313" key="1">
    <source>
        <dbReference type="EMBL" id="NEJ71790.1"/>
    </source>
</evidence>
<dbReference type="AlphaFoldDB" id="A0A7K3UDR0"/>
<dbReference type="Proteomes" id="UP000471753">
    <property type="component" value="Unassembled WGS sequence"/>
</dbReference>
<name>A0A7K3UDR0_9HYPH</name>